<dbReference type="Proteomes" id="UP000830671">
    <property type="component" value="Chromosome 5"/>
</dbReference>
<sequence length="125" mass="13512">HTARHHNLHVLYSLIVISDVCSKKRKTLSIHLSKYCLRTAAMKFATIVAAITLVTSGVLATPSEKNNLMRRDCYDCHYKSFDAGRCDGSCSSSEPEGSGQVCRKCISGCPATTDADRGDTPAVSC</sequence>
<keyword evidence="1" id="KW-0812">Transmembrane</keyword>
<dbReference type="EMBL" id="CP019477">
    <property type="protein sequence ID" value="UQC84249.1"/>
    <property type="molecule type" value="Genomic_DNA"/>
</dbReference>
<feature type="transmembrane region" description="Helical" evidence="1">
    <location>
        <begin position="40"/>
        <end position="61"/>
    </location>
</feature>
<dbReference type="RefSeq" id="XP_049145867.1">
    <property type="nucleotide sequence ID" value="XM_049288723.1"/>
</dbReference>
<feature type="non-terminal residue" evidence="2">
    <location>
        <position position="1"/>
    </location>
</feature>
<accession>A0A9Q8WI45</accession>
<proteinExistence type="predicted"/>
<dbReference type="KEGG" id="clup:CLUP02_09745"/>
<name>A0A9Q8WI45_9PEZI</name>
<keyword evidence="1" id="KW-1133">Transmembrane helix</keyword>
<reference evidence="2" key="1">
    <citation type="journal article" date="2021" name="Mol. Plant Microbe Interact.">
        <title>Complete Genome Sequence of the Plant-Pathogenic Fungus Colletotrichum lupini.</title>
        <authorList>
            <person name="Baroncelli R."/>
            <person name="Pensec F."/>
            <person name="Da Lio D."/>
            <person name="Boufleur T."/>
            <person name="Vicente I."/>
            <person name="Sarrocco S."/>
            <person name="Picot A."/>
            <person name="Baraldi E."/>
            <person name="Sukno S."/>
            <person name="Thon M."/>
            <person name="Le Floch G."/>
        </authorList>
    </citation>
    <scope>NUCLEOTIDE SEQUENCE</scope>
    <source>
        <strain evidence="2">IMI 504893</strain>
    </source>
</reference>
<protein>
    <submittedName>
        <fullName evidence="2">Uncharacterized protein</fullName>
    </submittedName>
</protein>
<evidence type="ECO:0000313" key="3">
    <source>
        <dbReference type="Proteomes" id="UP000830671"/>
    </source>
</evidence>
<evidence type="ECO:0000256" key="1">
    <source>
        <dbReference type="SAM" id="Phobius"/>
    </source>
</evidence>
<keyword evidence="1" id="KW-0472">Membrane</keyword>
<dbReference type="AlphaFoldDB" id="A0A9Q8WI45"/>
<organism evidence="2 3">
    <name type="scientific">Colletotrichum lupini</name>
    <dbReference type="NCBI Taxonomy" id="145971"/>
    <lineage>
        <taxon>Eukaryota</taxon>
        <taxon>Fungi</taxon>
        <taxon>Dikarya</taxon>
        <taxon>Ascomycota</taxon>
        <taxon>Pezizomycotina</taxon>
        <taxon>Sordariomycetes</taxon>
        <taxon>Hypocreomycetidae</taxon>
        <taxon>Glomerellales</taxon>
        <taxon>Glomerellaceae</taxon>
        <taxon>Colletotrichum</taxon>
        <taxon>Colletotrichum acutatum species complex</taxon>
    </lineage>
</organism>
<gene>
    <name evidence="2" type="ORF">CLUP02_09745</name>
</gene>
<keyword evidence="3" id="KW-1185">Reference proteome</keyword>
<dbReference type="GeneID" id="73343733"/>
<evidence type="ECO:0000313" key="2">
    <source>
        <dbReference type="EMBL" id="UQC84249.1"/>
    </source>
</evidence>